<feature type="domain" description="CASTOR ACT" evidence="2">
    <location>
        <begin position="71"/>
        <end position="127"/>
    </location>
</feature>
<accession>A0ABT4TKU0</accession>
<reference evidence="3" key="1">
    <citation type="submission" date="2023-01" db="EMBL/GenBank/DDBJ databases">
        <title>Draft genome sequence of Nocardiopsis sp. LSu2-4 isolated from halophytes.</title>
        <authorList>
            <person name="Duangmal K."/>
            <person name="Chantavorakit T."/>
        </authorList>
    </citation>
    <scope>NUCLEOTIDE SEQUENCE</scope>
    <source>
        <strain evidence="3">LSu2-4</strain>
    </source>
</reference>
<dbReference type="InterPro" id="IPR045865">
    <property type="entry name" value="ACT-like_dom_sf"/>
</dbReference>
<proteinExistence type="predicted"/>
<dbReference type="Pfam" id="PF10000">
    <property type="entry name" value="ACT_3"/>
    <property type="match status" value="1"/>
</dbReference>
<sequence>MTTATGERDLTRLISGMRPELREGEYVFTHAPEVPPGVRPVATVAEDEAITIVCSRAEADAAGLSYDYVAAWIELKVHSSLEAVGLTAAVAGALGQEGLSCNVVAGFFHDHLFIPYDERERAVSALEGLAAGG</sequence>
<keyword evidence="4" id="KW-1185">Reference proteome</keyword>
<dbReference type="RefSeq" id="WP_270677960.1">
    <property type="nucleotide sequence ID" value="NZ_JAQFWP010000019.1"/>
</dbReference>
<evidence type="ECO:0000259" key="2">
    <source>
        <dbReference type="Pfam" id="PF13840"/>
    </source>
</evidence>
<evidence type="ECO:0000313" key="4">
    <source>
        <dbReference type="Proteomes" id="UP001165685"/>
    </source>
</evidence>
<dbReference type="Gene3D" id="3.30.2130.10">
    <property type="entry name" value="VC0802-like"/>
    <property type="match status" value="1"/>
</dbReference>
<dbReference type="Proteomes" id="UP001165685">
    <property type="component" value="Unassembled WGS sequence"/>
</dbReference>
<dbReference type="InterPro" id="IPR027795">
    <property type="entry name" value="CASTOR_ACT_dom"/>
</dbReference>
<dbReference type="PANTHER" id="PTHR39199">
    <property type="entry name" value="BLR5128 PROTEIN"/>
    <property type="match status" value="1"/>
</dbReference>
<evidence type="ECO:0000259" key="1">
    <source>
        <dbReference type="Pfam" id="PF10000"/>
    </source>
</evidence>
<name>A0ABT4TKU0_9ACTN</name>
<evidence type="ECO:0000313" key="3">
    <source>
        <dbReference type="EMBL" id="MDA2805303.1"/>
    </source>
</evidence>
<dbReference type="PANTHER" id="PTHR39199:SF1">
    <property type="entry name" value="BLR5128 PROTEIN"/>
    <property type="match status" value="1"/>
</dbReference>
<protein>
    <submittedName>
        <fullName evidence="3">ACT domain-containing protein</fullName>
    </submittedName>
</protein>
<comment type="caution">
    <text evidence="3">The sequence shown here is derived from an EMBL/GenBank/DDBJ whole genome shotgun (WGS) entry which is preliminary data.</text>
</comment>
<feature type="domain" description="DUF2241" evidence="1">
    <location>
        <begin position="5"/>
        <end position="70"/>
    </location>
</feature>
<dbReference type="SUPFAM" id="SSF55021">
    <property type="entry name" value="ACT-like"/>
    <property type="match status" value="2"/>
</dbReference>
<gene>
    <name evidence="3" type="ORF">O4U47_12345</name>
</gene>
<dbReference type="EMBL" id="JAQFWP010000019">
    <property type="protein sequence ID" value="MDA2805303.1"/>
    <property type="molecule type" value="Genomic_DNA"/>
</dbReference>
<organism evidence="3 4">
    <name type="scientific">Nocardiopsis suaedae</name>
    <dbReference type="NCBI Taxonomy" id="3018444"/>
    <lineage>
        <taxon>Bacteria</taxon>
        <taxon>Bacillati</taxon>
        <taxon>Actinomycetota</taxon>
        <taxon>Actinomycetes</taxon>
        <taxon>Streptosporangiales</taxon>
        <taxon>Nocardiopsidaceae</taxon>
        <taxon>Nocardiopsis</taxon>
    </lineage>
</organism>
<dbReference type="InterPro" id="IPR018717">
    <property type="entry name" value="DUF2241"/>
</dbReference>
<dbReference type="Pfam" id="PF13840">
    <property type="entry name" value="ACT_7"/>
    <property type="match status" value="1"/>
</dbReference>